<organism evidence="10 11">
    <name type="scientific">Thermasporomyces composti</name>
    <dbReference type="NCBI Taxonomy" id="696763"/>
    <lineage>
        <taxon>Bacteria</taxon>
        <taxon>Bacillati</taxon>
        <taxon>Actinomycetota</taxon>
        <taxon>Actinomycetes</taxon>
        <taxon>Propionibacteriales</taxon>
        <taxon>Nocardioidaceae</taxon>
        <taxon>Thermasporomyces</taxon>
    </lineage>
</organism>
<feature type="compositionally biased region" description="Pro residues" evidence="7">
    <location>
        <begin position="387"/>
        <end position="400"/>
    </location>
</feature>
<comment type="caution">
    <text evidence="10">The sequence shown here is derived from an EMBL/GenBank/DDBJ whole genome shotgun (WGS) entry which is preliminary data.</text>
</comment>
<keyword evidence="5 10" id="KW-0418">Kinase</keyword>
<dbReference type="PROSITE" id="PS50011">
    <property type="entry name" value="PROTEIN_KINASE_DOM"/>
    <property type="match status" value="1"/>
</dbReference>
<feature type="region of interest" description="Disordered" evidence="7">
    <location>
        <begin position="283"/>
        <end position="319"/>
    </location>
</feature>
<dbReference type="GO" id="GO:0004674">
    <property type="term" value="F:protein serine/threonine kinase activity"/>
    <property type="evidence" value="ECO:0007669"/>
    <property type="project" value="UniProtKB-KW"/>
</dbReference>
<evidence type="ECO:0000256" key="1">
    <source>
        <dbReference type="ARBA" id="ARBA00012513"/>
    </source>
</evidence>
<name>A0A3D9VFV0_THECX</name>
<evidence type="ECO:0000256" key="4">
    <source>
        <dbReference type="ARBA" id="ARBA00022741"/>
    </source>
</evidence>
<evidence type="ECO:0000313" key="10">
    <source>
        <dbReference type="EMBL" id="REF38035.1"/>
    </source>
</evidence>
<dbReference type="OrthoDB" id="9762169at2"/>
<keyword evidence="2 10" id="KW-0723">Serine/threonine-protein kinase</keyword>
<dbReference type="FunFam" id="1.10.510.10:FF:000021">
    <property type="entry name" value="Serine/threonine protein kinase"/>
    <property type="match status" value="1"/>
</dbReference>
<dbReference type="Pfam" id="PF00069">
    <property type="entry name" value="Pkinase"/>
    <property type="match status" value="1"/>
</dbReference>
<evidence type="ECO:0000256" key="5">
    <source>
        <dbReference type="ARBA" id="ARBA00022777"/>
    </source>
</evidence>
<sequence length="518" mass="55074">MSVSATRPGTTVGRYRLDELLNTGGMGEVWRAYDTTLGRQVAVKLLLAGVNEPADRRRFIREARAAAQLNHPNVVAIFDVGDWSGRPYLVMELLDGRTLAEELHERGPLPVEEVRDLAAQAASALHAAHSAGVVHRDIKPSNLFRTREGALKILDFGIARVLDEASTRLTRTGTVVGTAAYLAPEQARGQEADARTDLYALGCVIYQLLCGRAPFTGGVTEVIYAHVHTPPEPPSRLRADVPPDLEALVLALLAKNPNERPRDAAQVRTALLARSRAPTVVLSPRASVGTQDPGGLGGSHSVAGSGGEVGDPTRPLTVDIRAGEGTGRRRRWLPWVVVAAAVAGLVALATLLPGTVLPGLGAPQTPSAGETARPSSGVGQSASPAPTDTPSPSSTPPPTPLSQATTPVPEIGTYTWLRRLDAALALLATTGADRDVVDKLRDRVDDALQALDEGREGKARKEVVRLLRDLRKARDKGDLEVRGPLADLLKLPGEDGRWGERDGQNDDGPPKRRRGGND</sequence>
<proteinExistence type="predicted"/>
<keyword evidence="3" id="KW-0808">Transferase</keyword>
<dbReference type="InterPro" id="IPR011009">
    <property type="entry name" value="Kinase-like_dom_sf"/>
</dbReference>
<keyword evidence="8" id="KW-0812">Transmembrane</keyword>
<feature type="region of interest" description="Disordered" evidence="7">
    <location>
        <begin position="483"/>
        <end position="518"/>
    </location>
</feature>
<feature type="compositionally biased region" description="Polar residues" evidence="7">
    <location>
        <begin position="364"/>
        <end position="380"/>
    </location>
</feature>
<dbReference type="PANTHER" id="PTHR43289">
    <property type="entry name" value="MITOGEN-ACTIVATED PROTEIN KINASE KINASE KINASE 20-RELATED"/>
    <property type="match status" value="1"/>
</dbReference>
<dbReference type="PANTHER" id="PTHR43289:SF6">
    <property type="entry name" value="SERINE_THREONINE-PROTEIN KINASE NEKL-3"/>
    <property type="match status" value="1"/>
</dbReference>
<dbReference type="CDD" id="cd14014">
    <property type="entry name" value="STKc_PknB_like"/>
    <property type="match status" value="1"/>
</dbReference>
<dbReference type="Gene3D" id="3.30.200.20">
    <property type="entry name" value="Phosphorylase Kinase, domain 1"/>
    <property type="match status" value="1"/>
</dbReference>
<keyword evidence="11" id="KW-1185">Reference proteome</keyword>
<dbReference type="InterPro" id="IPR000719">
    <property type="entry name" value="Prot_kinase_dom"/>
</dbReference>
<feature type="transmembrane region" description="Helical" evidence="8">
    <location>
        <begin position="332"/>
        <end position="352"/>
    </location>
</feature>
<dbReference type="Gene3D" id="1.10.510.10">
    <property type="entry name" value="Transferase(Phosphotransferase) domain 1"/>
    <property type="match status" value="1"/>
</dbReference>
<evidence type="ECO:0000259" key="9">
    <source>
        <dbReference type="PROSITE" id="PS50011"/>
    </source>
</evidence>
<evidence type="ECO:0000313" key="11">
    <source>
        <dbReference type="Proteomes" id="UP000256485"/>
    </source>
</evidence>
<dbReference type="EC" id="2.7.11.1" evidence="1"/>
<feature type="region of interest" description="Disordered" evidence="7">
    <location>
        <begin position="362"/>
        <end position="407"/>
    </location>
</feature>
<keyword evidence="8" id="KW-1133">Transmembrane helix</keyword>
<reference evidence="10 11" key="1">
    <citation type="submission" date="2018-08" db="EMBL/GenBank/DDBJ databases">
        <title>Sequencing the genomes of 1000 actinobacteria strains.</title>
        <authorList>
            <person name="Klenk H.-P."/>
        </authorList>
    </citation>
    <scope>NUCLEOTIDE SEQUENCE [LARGE SCALE GENOMIC DNA]</scope>
    <source>
        <strain evidence="10 11">DSM 22891</strain>
    </source>
</reference>
<accession>A0A3D9VFV0</accession>
<keyword evidence="6" id="KW-0067">ATP-binding</keyword>
<keyword evidence="4" id="KW-0547">Nucleotide-binding</keyword>
<evidence type="ECO:0000256" key="7">
    <source>
        <dbReference type="SAM" id="MobiDB-lite"/>
    </source>
</evidence>
<feature type="domain" description="Protein kinase" evidence="9">
    <location>
        <begin position="15"/>
        <end position="272"/>
    </location>
</feature>
<dbReference type="Proteomes" id="UP000256485">
    <property type="component" value="Unassembled WGS sequence"/>
</dbReference>
<dbReference type="SMART" id="SM00220">
    <property type="entry name" value="S_TKc"/>
    <property type="match status" value="1"/>
</dbReference>
<dbReference type="GO" id="GO:0005524">
    <property type="term" value="F:ATP binding"/>
    <property type="evidence" value="ECO:0007669"/>
    <property type="project" value="UniProtKB-KW"/>
</dbReference>
<dbReference type="SUPFAM" id="SSF56112">
    <property type="entry name" value="Protein kinase-like (PK-like)"/>
    <property type="match status" value="1"/>
</dbReference>
<evidence type="ECO:0000256" key="6">
    <source>
        <dbReference type="ARBA" id="ARBA00022840"/>
    </source>
</evidence>
<dbReference type="EMBL" id="QTUC01000001">
    <property type="protein sequence ID" value="REF38035.1"/>
    <property type="molecule type" value="Genomic_DNA"/>
</dbReference>
<evidence type="ECO:0000256" key="3">
    <source>
        <dbReference type="ARBA" id="ARBA00022679"/>
    </source>
</evidence>
<gene>
    <name evidence="10" type="ORF">DFJ64_3504</name>
</gene>
<feature type="compositionally biased region" description="Basic and acidic residues" evidence="7">
    <location>
        <begin position="492"/>
        <end position="518"/>
    </location>
</feature>
<evidence type="ECO:0000256" key="8">
    <source>
        <dbReference type="SAM" id="Phobius"/>
    </source>
</evidence>
<protein>
    <recommendedName>
        <fullName evidence="1">non-specific serine/threonine protein kinase</fullName>
        <ecNumber evidence="1">2.7.11.1</ecNumber>
    </recommendedName>
</protein>
<feature type="compositionally biased region" description="Gly residues" evidence="7">
    <location>
        <begin position="292"/>
        <end position="309"/>
    </location>
</feature>
<dbReference type="AlphaFoldDB" id="A0A3D9VFV0"/>
<keyword evidence="8" id="KW-0472">Membrane</keyword>
<evidence type="ECO:0000256" key="2">
    <source>
        <dbReference type="ARBA" id="ARBA00022527"/>
    </source>
</evidence>